<dbReference type="AlphaFoldDB" id="A0A0A7G0A1"/>
<organism evidence="4 5">
    <name type="scientific">Clostridium baratii str. Sullivan</name>
    <dbReference type="NCBI Taxonomy" id="1415775"/>
    <lineage>
        <taxon>Bacteria</taxon>
        <taxon>Bacillati</taxon>
        <taxon>Bacillota</taxon>
        <taxon>Clostridia</taxon>
        <taxon>Eubacteriales</taxon>
        <taxon>Clostridiaceae</taxon>
        <taxon>Clostridium</taxon>
    </lineage>
</organism>
<dbReference type="GO" id="GO:0051082">
    <property type="term" value="F:unfolded protein binding"/>
    <property type="evidence" value="ECO:0007669"/>
    <property type="project" value="TreeGrafter"/>
</dbReference>
<dbReference type="InterPro" id="IPR037124">
    <property type="entry name" value="Chaperonin_GroES_sf"/>
</dbReference>
<dbReference type="Proteomes" id="UP000030635">
    <property type="component" value="Plasmid pCBJ"/>
</dbReference>
<reference evidence="4 5" key="1">
    <citation type="journal article" date="2015" name="Infect. Genet. Evol.">
        <title>Genomic sequences of six botulinum neurotoxin-producing strains representing three clostridial species illustrate the mobility and diversity of botulinum neurotoxin genes.</title>
        <authorList>
            <person name="Smith T.J."/>
            <person name="Hill K.K."/>
            <person name="Xie G."/>
            <person name="Foley B.T."/>
            <person name="Williamson C.H."/>
            <person name="Foster J.T."/>
            <person name="Johnson S.L."/>
            <person name="Chertkov O."/>
            <person name="Teshima H."/>
            <person name="Gibbons H.S."/>
            <person name="Johnsky L.A."/>
            <person name="Karavis M.A."/>
            <person name="Smith L.A."/>
        </authorList>
    </citation>
    <scope>NUCLEOTIDE SEQUENCE [LARGE SCALE GENOMIC DNA]</scope>
    <source>
        <strain evidence="4">Sullivan</strain>
        <plasmid evidence="5">Plasmid pCBJ</plasmid>
    </source>
</reference>
<evidence type="ECO:0000256" key="2">
    <source>
        <dbReference type="ARBA" id="ARBA00023186"/>
    </source>
</evidence>
<dbReference type="CDD" id="cd00320">
    <property type="entry name" value="cpn10"/>
    <property type="match status" value="1"/>
</dbReference>
<evidence type="ECO:0000256" key="3">
    <source>
        <dbReference type="RuleBase" id="RU000535"/>
    </source>
</evidence>
<dbReference type="eggNOG" id="COG0234">
    <property type="taxonomic scope" value="Bacteria"/>
</dbReference>
<dbReference type="EMBL" id="CP006906">
    <property type="protein sequence ID" value="AIY85278.1"/>
    <property type="molecule type" value="Genomic_DNA"/>
</dbReference>
<dbReference type="SMART" id="SM00883">
    <property type="entry name" value="Cpn10"/>
    <property type="match status" value="1"/>
</dbReference>
<dbReference type="FunFam" id="2.30.33.40:FF:000001">
    <property type="entry name" value="10 kDa chaperonin"/>
    <property type="match status" value="1"/>
</dbReference>
<keyword evidence="2 3" id="KW-0143">Chaperone</keyword>
<protein>
    <recommendedName>
        <fullName evidence="3">10 kDa chaperonin</fullName>
    </recommendedName>
</protein>
<dbReference type="PANTHER" id="PTHR10772:SF63">
    <property type="entry name" value="20 KDA CHAPERONIN, CHLOROPLASTIC"/>
    <property type="match status" value="1"/>
</dbReference>
<dbReference type="RefSeq" id="WP_040113774.1">
    <property type="nucleotide sequence ID" value="NZ_CP006906.1"/>
</dbReference>
<evidence type="ECO:0000313" key="4">
    <source>
        <dbReference type="EMBL" id="AIY85278.1"/>
    </source>
</evidence>
<dbReference type="Gene3D" id="2.30.33.40">
    <property type="entry name" value="GroES chaperonin"/>
    <property type="match status" value="1"/>
</dbReference>
<evidence type="ECO:0000256" key="1">
    <source>
        <dbReference type="ARBA" id="ARBA00006975"/>
    </source>
</evidence>
<keyword evidence="5" id="KW-1185">Reference proteome</keyword>
<comment type="subunit">
    <text evidence="3">Heptamer of 7 subunits arranged in a ring.</text>
</comment>
<dbReference type="Pfam" id="PF00166">
    <property type="entry name" value="Cpn10"/>
    <property type="match status" value="1"/>
</dbReference>
<evidence type="ECO:0000313" key="5">
    <source>
        <dbReference type="Proteomes" id="UP000030635"/>
    </source>
</evidence>
<dbReference type="InterPro" id="IPR011032">
    <property type="entry name" value="GroES-like_sf"/>
</dbReference>
<accession>A0A0A7G0A1</accession>
<dbReference type="PANTHER" id="PTHR10772">
    <property type="entry name" value="10 KDA HEAT SHOCK PROTEIN"/>
    <property type="match status" value="1"/>
</dbReference>
<sequence>MKVIGARVLVEEIKLAEKIGGVIIPGREDKQTNKGIVACVGDGAISDNGTKIPMRVKVGDTVVFTNFAGTPIKTKNKDYLILNERDILLILDKEDS</sequence>
<dbReference type="KEGG" id="cbv:U729_3226"/>
<comment type="function">
    <text evidence="3">Together with the chaperonin GroEL, plays an essential role in assisting protein folding. The GroEL-GroES system forms a nano-cage that allows encapsulation of the non-native substrate proteins and provides a physical environment optimized to promote and accelerate protein folding. GroES binds to the apical surface of the GroEL ring, thereby capping the opening of the GroEL channel.</text>
</comment>
<keyword evidence="4" id="KW-0614">Plasmid</keyword>
<dbReference type="InterPro" id="IPR020818">
    <property type="entry name" value="Chaperonin_GroES"/>
</dbReference>
<geneLocation type="plasmid" evidence="4 5">
    <name>pCBJ</name>
</geneLocation>
<dbReference type="GO" id="GO:0005524">
    <property type="term" value="F:ATP binding"/>
    <property type="evidence" value="ECO:0007669"/>
    <property type="project" value="InterPro"/>
</dbReference>
<dbReference type="GO" id="GO:0051087">
    <property type="term" value="F:protein-folding chaperone binding"/>
    <property type="evidence" value="ECO:0007669"/>
    <property type="project" value="TreeGrafter"/>
</dbReference>
<dbReference type="HOGENOM" id="CLU_132825_2_0_9"/>
<gene>
    <name evidence="4" type="ORF">U729_3226</name>
</gene>
<dbReference type="OrthoDB" id="9806791at2"/>
<dbReference type="GO" id="GO:0044183">
    <property type="term" value="F:protein folding chaperone"/>
    <property type="evidence" value="ECO:0007669"/>
    <property type="project" value="InterPro"/>
</dbReference>
<dbReference type="SUPFAM" id="SSF50129">
    <property type="entry name" value="GroES-like"/>
    <property type="match status" value="1"/>
</dbReference>
<comment type="similarity">
    <text evidence="1 3">Belongs to the GroES chaperonin family.</text>
</comment>
<dbReference type="GO" id="GO:0046872">
    <property type="term" value="F:metal ion binding"/>
    <property type="evidence" value="ECO:0007669"/>
    <property type="project" value="TreeGrafter"/>
</dbReference>
<proteinExistence type="inferred from homology"/>
<name>A0A0A7G0A1_9CLOT</name>
<dbReference type="PRINTS" id="PR00297">
    <property type="entry name" value="CHAPERONIN10"/>
</dbReference>